<evidence type="ECO:0000313" key="4">
    <source>
        <dbReference type="EMBL" id="MCM2389510.1"/>
    </source>
</evidence>
<dbReference type="SUPFAM" id="SSF53756">
    <property type="entry name" value="UDP-Glycosyltransferase/glycogen phosphorylase"/>
    <property type="match status" value="1"/>
</dbReference>
<evidence type="ECO:0000259" key="3">
    <source>
        <dbReference type="Pfam" id="PF13579"/>
    </source>
</evidence>
<gene>
    <name evidence="4" type="ORF">NBG84_14615</name>
</gene>
<reference evidence="4" key="1">
    <citation type="submission" date="2022-06" db="EMBL/GenBank/DDBJ databases">
        <title>Genome public.</title>
        <authorList>
            <person name="Sun Q."/>
        </authorList>
    </citation>
    <scope>NUCLEOTIDE SEQUENCE</scope>
    <source>
        <strain evidence="4">CWNU-1</strain>
    </source>
</reference>
<keyword evidence="2" id="KW-0808">Transferase</keyword>
<dbReference type="Pfam" id="PF13579">
    <property type="entry name" value="Glyco_trans_4_4"/>
    <property type="match status" value="1"/>
</dbReference>
<name>A0ABT0UN48_9ACTN</name>
<dbReference type="Proteomes" id="UP001431429">
    <property type="component" value="Unassembled WGS sequence"/>
</dbReference>
<dbReference type="PANTHER" id="PTHR45947:SF13">
    <property type="entry name" value="TRANSFERASE"/>
    <property type="match status" value="1"/>
</dbReference>
<dbReference type="Pfam" id="PF13692">
    <property type="entry name" value="Glyco_trans_1_4"/>
    <property type="match status" value="1"/>
</dbReference>
<keyword evidence="5" id="KW-1185">Reference proteome</keyword>
<evidence type="ECO:0000313" key="5">
    <source>
        <dbReference type="Proteomes" id="UP001431429"/>
    </source>
</evidence>
<dbReference type="RefSeq" id="WP_250919855.1">
    <property type="nucleotide sequence ID" value="NZ_JAMQAW010000011.1"/>
</dbReference>
<sequence>MINVRAARPHRYDLTVALTYYLPYTSGLTEVARTVAEGLAARGRRVAVVASRHDPSSPVRERVNGVDVFRAPVAARIGRGVLSPGFLPLAARLARASRAVNIHLPMLEAGPLALLAGRTPVITTHHDDVWLPPGRLAGPQVRVVDASVATALRRSAAVVVNNADHAEHSRHWPLMRDRLAAIAPPCRERQPAPATFREGPGPHFGFLGRIAPEKGLHHLVDAFRTIEDPAARLLIAGDYSKVAGGSVVGALRERSADDPRIRFTGFLPERQIAAFYSSLDVFALPSVAEESFGISQTEAMMMGVPSVASDAPGMRVPVTSTGFGRLFPPGDIVALATALLGAATLSPRQRAEGGRATRARYGTEGCLDSYDALLGRIGAAGRVTA</sequence>
<comment type="caution">
    <text evidence="4">The sequence shown here is derived from an EMBL/GenBank/DDBJ whole genome shotgun (WGS) entry which is preliminary data.</text>
</comment>
<evidence type="ECO:0000256" key="1">
    <source>
        <dbReference type="ARBA" id="ARBA00022676"/>
    </source>
</evidence>
<dbReference type="CDD" id="cd03801">
    <property type="entry name" value="GT4_PimA-like"/>
    <property type="match status" value="1"/>
</dbReference>
<dbReference type="InterPro" id="IPR050194">
    <property type="entry name" value="Glycosyltransferase_grp1"/>
</dbReference>
<organism evidence="4 5">
    <name type="scientific">Streptomyces albipurpureus</name>
    <dbReference type="NCBI Taxonomy" id="2897419"/>
    <lineage>
        <taxon>Bacteria</taxon>
        <taxon>Bacillati</taxon>
        <taxon>Actinomycetota</taxon>
        <taxon>Actinomycetes</taxon>
        <taxon>Kitasatosporales</taxon>
        <taxon>Streptomycetaceae</taxon>
        <taxon>Streptomyces</taxon>
    </lineage>
</organism>
<feature type="domain" description="Glycosyltransferase subfamily 4-like N-terminal" evidence="3">
    <location>
        <begin position="27"/>
        <end position="184"/>
    </location>
</feature>
<dbReference type="PANTHER" id="PTHR45947">
    <property type="entry name" value="SULFOQUINOVOSYL TRANSFERASE SQD2"/>
    <property type="match status" value="1"/>
</dbReference>
<accession>A0ABT0UN48</accession>
<evidence type="ECO:0000256" key="2">
    <source>
        <dbReference type="ARBA" id="ARBA00022679"/>
    </source>
</evidence>
<protein>
    <submittedName>
        <fullName evidence="4">Glycosyltransferase family 4 protein</fullName>
    </submittedName>
</protein>
<dbReference type="InterPro" id="IPR028098">
    <property type="entry name" value="Glyco_trans_4-like_N"/>
</dbReference>
<dbReference type="EMBL" id="JAMQAW010000011">
    <property type="protein sequence ID" value="MCM2389510.1"/>
    <property type="molecule type" value="Genomic_DNA"/>
</dbReference>
<keyword evidence="1" id="KW-0328">Glycosyltransferase</keyword>
<proteinExistence type="predicted"/>
<dbReference type="Gene3D" id="3.40.50.2000">
    <property type="entry name" value="Glycogen Phosphorylase B"/>
    <property type="match status" value="2"/>
</dbReference>